<evidence type="ECO:0000256" key="2">
    <source>
        <dbReference type="ARBA" id="ARBA00022475"/>
    </source>
</evidence>
<reference evidence="12 13" key="1">
    <citation type="journal article" date="2015" name="Genome Announc.">
        <title>Draft Genome Sequence of Mycobacterium obuense Strain UC1, Isolated from Patient Sputum.</title>
        <authorList>
            <person name="Greninger A.L."/>
            <person name="Cunningham G."/>
            <person name="Hsu E.D."/>
            <person name="Yu J.M."/>
            <person name="Chiu C.Y."/>
            <person name="Miller S."/>
        </authorList>
    </citation>
    <scope>NUCLEOTIDE SEQUENCE [LARGE SCALE GENOMIC DNA]</scope>
    <source>
        <strain evidence="12 13">UC1</strain>
    </source>
</reference>
<comment type="function">
    <text evidence="9 10">This protein specifically catalyzes the removal of signal peptides from prolipoproteins.</text>
</comment>
<dbReference type="InterPro" id="IPR001872">
    <property type="entry name" value="Peptidase_A8"/>
</dbReference>
<gene>
    <name evidence="9" type="primary">lspA</name>
    <name evidence="12" type="ORF">WN67_16325</name>
</gene>
<dbReference type="GO" id="GO:0005886">
    <property type="term" value="C:plasma membrane"/>
    <property type="evidence" value="ECO:0007669"/>
    <property type="project" value="UniProtKB-SubCell"/>
</dbReference>
<keyword evidence="5 9" id="KW-0064">Aspartyl protease</keyword>
<evidence type="ECO:0000256" key="9">
    <source>
        <dbReference type="HAMAP-Rule" id="MF_00161"/>
    </source>
</evidence>
<comment type="caution">
    <text evidence="12">The sequence shown here is derived from an EMBL/GenBank/DDBJ whole genome shotgun (WGS) entry which is preliminary data.</text>
</comment>
<dbReference type="PRINTS" id="PR00781">
    <property type="entry name" value="LIPOSIGPTASE"/>
</dbReference>
<feature type="transmembrane region" description="Helical" evidence="9">
    <location>
        <begin position="73"/>
        <end position="91"/>
    </location>
</feature>
<feature type="transmembrane region" description="Helical" evidence="9">
    <location>
        <begin position="17"/>
        <end position="37"/>
    </location>
</feature>
<evidence type="ECO:0000313" key="12">
    <source>
        <dbReference type="EMBL" id="KKF00899.1"/>
    </source>
</evidence>
<evidence type="ECO:0000256" key="5">
    <source>
        <dbReference type="ARBA" id="ARBA00022750"/>
    </source>
</evidence>
<dbReference type="GO" id="GO:0006508">
    <property type="term" value="P:proteolysis"/>
    <property type="evidence" value="ECO:0007669"/>
    <property type="project" value="UniProtKB-KW"/>
</dbReference>
<keyword evidence="13" id="KW-1185">Reference proteome</keyword>
<dbReference type="GO" id="GO:0004190">
    <property type="term" value="F:aspartic-type endopeptidase activity"/>
    <property type="evidence" value="ECO:0007669"/>
    <property type="project" value="UniProtKB-UniRule"/>
</dbReference>
<comment type="pathway">
    <text evidence="9">Protein modification; lipoprotein biosynthesis (signal peptide cleavage).</text>
</comment>
<dbReference type="Proteomes" id="UP000034150">
    <property type="component" value="Unassembled WGS sequence"/>
</dbReference>
<proteinExistence type="inferred from homology"/>
<dbReference type="PATRIC" id="fig|1807.13.peg.3043"/>
<name>A0A0M2K131_9MYCO</name>
<evidence type="ECO:0000256" key="6">
    <source>
        <dbReference type="ARBA" id="ARBA00022801"/>
    </source>
</evidence>
<keyword evidence="6 9" id="KW-0378">Hydrolase</keyword>
<dbReference type="UniPathway" id="UPA00665"/>
<feature type="transmembrane region" description="Helical" evidence="9">
    <location>
        <begin position="137"/>
        <end position="156"/>
    </location>
</feature>
<dbReference type="EC" id="3.4.23.36" evidence="9"/>
<evidence type="ECO:0000256" key="4">
    <source>
        <dbReference type="ARBA" id="ARBA00022692"/>
    </source>
</evidence>
<feature type="transmembrane region" description="Helical" evidence="9">
    <location>
        <begin position="98"/>
        <end position="117"/>
    </location>
</feature>
<dbReference type="NCBIfam" id="TIGR00077">
    <property type="entry name" value="lspA"/>
    <property type="match status" value="1"/>
</dbReference>
<evidence type="ECO:0000256" key="1">
    <source>
        <dbReference type="ARBA" id="ARBA00006139"/>
    </source>
</evidence>
<evidence type="ECO:0000256" key="11">
    <source>
        <dbReference type="RuleBase" id="RU004181"/>
    </source>
</evidence>
<evidence type="ECO:0000256" key="8">
    <source>
        <dbReference type="ARBA" id="ARBA00023136"/>
    </source>
</evidence>
<feature type="active site" evidence="9">
    <location>
        <position position="127"/>
    </location>
</feature>
<accession>A0A0M2K131</accession>
<evidence type="ECO:0000256" key="3">
    <source>
        <dbReference type="ARBA" id="ARBA00022670"/>
    </source>
</evidence>
<evidence type="ECO:0000313" key="13">
    <source>
        <dbReference type="Proteomes" id="UP000034150"/>
    </source>
</evidence>
<dbReference type="PROSITE" id="PS00855">
    <property type="entry name" value="SPASE_II"/>
    <property type="match status" value="1"/>
</dbReference>
<sequence length="168" mass="17149">MTAGHTGTEARAMRARITLAATAVIVAALDLGLKTWASRTLNDGSSTDLGPLNLRLVFNPGVAFSLGDTLPPAVLLGVTGVIVVALAVFAFRFTRNAALPFVLALGALLGGAVANVIDRAADGLVTDYLHTGWFPTFNLADVFVVTGAAVLVLASWRASDTADTGAGA</sequence>
<keyword evidence="3 9" id="KW-0645">Protease</keyword>
<keyword evidence="2 9" id="KW-1003">Cell membrane</keyword>
<dbReference type="PANTHER" id="PTHR33695">
    <property type="entry name" value="LIPOPROTEIN SIGNAL PEPTIDASE"/>
    <property type="match status" value="1"/>
</dbReference>
<dbReference type="HAMAP" id="MF_00161">
    <property type="entry name" value="LspA"/>
    <property type="match status" value="1"/>
</dbReference>
<organism evidence="12 13">
    <name type="scientific">Mycolicibacterium obuense</name>
    <dbReference type="NCBI Taxonomy" id="1807"/>
    <lineage>
        <taxon>Bacteria</taxon>
        <taxon>Bacillati</taxon>
        <taxon>Actinomycetota</taxon>
        <taxon>Actinomycetes</taxon>
        <taxon>Mycobacteriales</taxon>
        <taxon>Mycobacteriaceae</taxon>
        <taxon>Mycolicibacterium</taxon>
    </lineage>
</organism>
<evidence type="ECO:0000256" key="7">
    <source>
        <dbReference type="ARBA" id="ARBA00022989"/>
    </source>
</evidence>
<dbReference type="Pfam" id="PF01252">
    <property type="entry name" value="Peptidase_A8"/>
    <property type="match status" value="1"/>
</dbReference>
<evidence type="ECO:0000256" key="10">
    <source>
        <dbReference type="RuleBase" id="RU000594"/>
    </source>
</evidence>
<comment type="similarity">
    <text evidence="1 9 11">Belongs to the peptidase A8 family.</text>
</comment>
<dbReference type="AlphaFoldDB" id="A0A0M2K131"/>
<comment type="subcellular location">
    <subcellularLocation>
        <location evidence="9">Cell membrane</location>
        <topology evidence="9">Multi-pass membrane protein</topology>
    </subcellularLocation>
</comment>
<keyword evidence="4 9" id="KW-0812">Transmembrane</keyword>
<dbReference type="PANTHER" id="PTHR33695:SF1">
    <property type="entry name" value="LIPOPROTEIN SIGNAL PEPTIDASE"/>
    <property type="match status" value="1"/>
</dbReference>
<dbReference type="OrthoDB" id="4308908at2"/>
<keyword evidence="8 9" id="KW-0472">Membrane</keyword>
<dbReference type="EMBL" id="LAUZ02000032">
    <property type="protein sequence ID" value="KKF00899.1"/>
    <property type="molecule type" value="Genomic_DNA"/>
</dbReference>
<dbReference type="RefSeq" id="WP_046364094.1">
    <property type="nucleotide sequence ID" value="NZ_CALTXN010000040.1"/>
</dbReference>
<keyword evidence="7 9" id="KW-1133">Transmembrane helix</keyword>
<dbReference type="NCBIfam" id="NF011351">
    <property type="entry name" value="PRK14769.1"/>
    <property type="match status" value="1"/>
</dbReference>
<protein>
    <recommendedName>
        <fullName evidence="9">Lipoprotein signal peptidase</fullName>
        <ecNumber evidence="9">3.4.23.36</ecNumber>
    </recommendedName>
    <alternativeName>
        <fullName evidence="9">Prolipoprotein signal peptidase</fullName>
    </alternativeName>
    <alternativeName>
        <fullName evidence="9">Signal peptidase II</fullName>
        <shortName evidence="9">SPase II</shortName>
    </alternativeName>
</protein>
<comment type="catalytic activity">
    <reaction evidence="9 10">
        <text>Release of signal peptides from bacterial membrane prolipoproteins. Hydrolyzes -Xaa-Yaa-Zaa-|-(S,diacylglyceryl)Cys-, in which Xaa is hydrophobic (preferably Leu), and Yaa (Ala or Ser) and Zaa (Gly or Ala) have small, neutral side chains.</text>
        <dbReference type="EC" id="3.4.23.36"/>
    </reaction>
</comment>
<feature type="active site" evidence="9">
    <location>
        <position position="141"/>
    </location>
</feature>